<keyword evidence="3" id="KW-1185">Reference proteome</keyword>
<evidence type="ECO:0000313" key="2">
    <source>
        <dbReference type="EMBL" id="VAH62807.1"/>
    </source>
</evidence>
<sequence>MVDINFFITQAADTDISALVEIEKNSRHRFEFFMDLVGDQPICACTAWACMMKSGGRISHALSVYSCQLRHPNQNVVVFPSRAVAIENALQLFSPALAIVDEHLTRHLPKQWLEQSTVTVIEAPRQSDLLIELIRKPKPQVVVTGMAQFEAITSLFRSEVSFAISEDAAVYKALSQTIELLEGHMSLISQHYYGCLFHELLAFQIADRHPQQEDALLCFSMILYNCEQGNNASRAQGYLVALLVSLTCYLMYPLLFFRGTGRSDTSSDDRIF</sequence>
<keyword evidence="1" id="KW-1133">Transmembrane helix</keyword>
<evidence type="ECO:0000256" key="1">
    <source>
        <dbReference type="SAM" id="Phobius"/>
    </source>
</evidence>
<keyword evidence="1" id="KW-0472">Membrane</keyword>
<dbReference type="PANTHER" id="PTHR47087:SF1">
    <property type="entry name" value="METHIONINE S-METHYLTRANSFERASE"/>
    <property type="match status" value="1"/>
</dbReference>
<organism evidence="2 3">
    <name type="scientific">Triticum turgidum subsp. durum</name>
    <name type="common">Durum wheat</name>
    <name type="synonym">Triticum durum</name>
    <dbReference type="NCBI Taxonomy" id="4567"/>
    <lineage>
        <taxon>Eukaryota</taxon>
        <taxon>Viridiplantae</taxon>
        <taxon>Streptophyta</taxon>
        <taxon>Embryophyta</taxon>
        <taxon>Tracheophyta</taxon>
        <taxon>Spermatophyta</taxon>
        <taxon>Magnoliopsida</taxon>
        <taxon>Liliopsida</taxon>
        <taxon>Poales</taxon>
        <taxon>Poaceae</taxon>
        <taxon>BOP clade</taxon>
        <taxon>Pooideae</taxon>
        <taxon>Triticodae</taxon>
        <taxon>Triticeae</taxon>
        <taxon>Triticinae</taxon>
        <taxon>Triticum</taxon>
    </lineage>
</organism>
<evidence type="ECO:0000313" key="3">
    <source>
        <dbReference type="Proteomes" id="UP000324705"/>
    </source>
</evidence>
<accession>A0A9R0RLM6</accession>
<name>A0A9R0RLM6_TRITD</name>
<protein>
    <submittedName>
        <fullName evidence="2">Uncharacterized protein</fullName>
    </submittedName>
</protein>
<proteinExistence type="predicted"/>
<dbReference type="AlphaFoldDB" id="A0A9R0RLM6"/>
<keyword evidence="1" id="KW-0812">Transmembrane</keyword>
<dbReference type="Proteomes" id="UP000324705">
    <property type="component" value="Chromosome 3A"/>
</dbReference>
<gene>
    <name evidence="2" type="ORF">TRITD_3Av1G171290</name>
</gene>
<feature type="transmembrane region" description="Helical" evidence="1">
    <location>
        <begin position="238"/>
        <end position="257"/>
    </location>
</feature>
<reference evidence="2 3" key="1">
    <citation type="submission" date="2017-09" db="EMBL/GenBank/DDBJ databases">
        <authorList>
            <consortium name="International Durum Wheat Genome Sequencing Consortium (IDWGSC)"/>
            <person name="Milanesi L."/>
        </authorList>
    </citation>
    <scope>NUCLEOTIDE SEQUENCE [LARGE SCALE GENOMIC DNA]</scope>
    <source>
        <strain evidence="3">cv. Svevo</strain>
    </source>
</reference>
<dbReference type="EMBL" id="LT934115">
    <property type="protein sequence ID" value="VAH62807.1"/>
    <property type="molecule type" value="Genomic_DNA"/>
</dbReference>
<dbReference type="PANTHER" id="PTHR47087">
    <property type="entry name" value="METHIONINE S-METHYLTRANSFERASE"/>
    <property type="match status" value="1"/>
</dbReference>
<dbReference type="Gramene" id="TRITD3Av1G171290.1">
    <property type="protein sequence ID" value="TRITD3Av1G171290.1"/>
    <property type="gene ID" value="TRITD3Av1G171290"/>
</dbReference>